<dbReference type="GO" id="GO:0051301">
    <property type="term" value="P:cell division"/>
    <property type="evidence" value="ECO:0007669"/>
    <property type="project" value="UniProtKB-KW"/>
</dbReference>
<dbReference type="RefSeq" id="WP_233698371.1">
    <property type="nucleotide sequence ID" value="NZ_JAJNBZ010000024.1"/>
</dbReference>
<feature type="domain" description="Cyclic-phosphate processing Receiver" evidence="1">
    <location>
        <begin position="2"/>
        <end position="86"/>
    </location>
</feature>
<name>A0ABS8YM89_9BACL</name>
<dbReference type="EMBL" id="JAJNBZ010000024">
    <property type="protein sequence ID" value="MCE5172084.1"/>
    <property type="molecule type" value="Genomic_DNA"/>
</dbReference>
<accession>A0ABS8YM89</accession>
<reference evidence="2 3" key="1">
    <citation type="submission" date="2021-11" db="EMBL/GenBank/DDBJ databases">
        <title>Draft genome sequence of Paenibacillus profundus YoMME, a new Gram-positive bacteria with exoelectrogenic properties.</title>
        <authorList>
            <person name="Hubenova Y."/>
            <person name="Hubenova E."/>
            <person name="Manasiev Y."/>
            <person name="Peykov S."/>
            <person name="Mitov M."/>
        </authorList>
    </citation>
    <scope>NUCLEOTIDE SEQUENCE [LARGE SCALE GENOMIC DNA]</scope>
    <source>
        <strain evidence="2 3">YoMME</strain>
    </source>
</reference>
<dbReference type="Proteomes" id="UP001199916">
    <property type="component" value="Unassembled WGS sequence"/>
</dbReference>
<keyword evidence="2" id="KW-0132">Cell division</keyword>
<evidence type="ECO:0000313" key="2">
    <source>
        <dbReference type="EMBL" id="MCE5172084.1"/>
    </source>
</evidence>
<dbReference type="Pfam" id="PF20274">
    <property type="entry name" value="cREC_REC"/>
    <property type="match status" value="1"/>
</dbReference>
<dbReference type="InterPro" id="IPR046909">
    <property type="entry name" value="cREC_REC"/>
</dbReference>
<comment type="caution">
    <text evidence="2">The sequence shown here is derived from an EMBL/GenBank/DDBJ whole genome shotgun (WGS) entry which is preliminary data.</text>
</comment>
<sequence>MIHVYLDDWRRCPDGFVLARNMEECLLLLEHEEVGILSLDHDLGMGEPTGTELVREIVRRGLYPKQEIYLHTSSAIGRQRMYQMLYENKPEQVALANGPMTPDVLARVKRDKQ</sequence>
<gene>
    <name evidence="2" type="ORF">LQV63_22645</name>
</gene>
<organism evidence="2 3">
    <name type="scientific">Paenibacillus profundus</name>
    <dbReference type="NCBI Taxonomy" id="1173085"/>
    <lineage>
        <taxon>Bacteria</taxon>
        <taxon>Bacillati</taxon>
        <taxon>Bacillota</taxon>
        <taxon>Bacilli</taxon>
        <taxon>Bacillales</taxon>
        <taxon>Paenibacillaceae</taxon>
        <taxon>Paenibacillus</taxon>
    </lineage>
</organism>
<evidence type="ECO:0000313" key="3">
    <source>
        <dbReference type="Proteomes" id="UP001199916"/>
    </source>
</evidence>
<proteinExistence type="predicted"/>
<protein>
    <submittedName>
        <fullName evidence="2">Cell division protein FtsJ</fullName>
    </submittedName>
</protein>
<evidence type="ECO:0000259" key="1">
    <source>
        <dbReference type="Pfam" id="PF20274"/>
    </source>
</evidence>
<keyword evidence="3" id="KW-1185">Reference proteome</keyword>
<keyword evidence="2" id="KW-0131">Cell cycle</keyword>